<proteinExistence type="predicted"/>
<dbReference type="AlphaFoldDB" id="A0A484HHB5"/>
<reference evidence="1" key="1">
    <citation type="submission" date="2019-01" db="EMBL/GenBank/DDBJ databases">
        <authorList>
            <consortium name="Genoscope - CEA"/>
            <person name="William W."/>
        </authorList>
    </citation>
    <scope>NUCLEOTIDE SEQUENCE</scope>
    <source>
        <strain evidence="1">CR-1</strain>
    </source>
</reference>
<evidence type="ECO:0000313" key="1">
    <source>
        <dbReference type="EMBL" id="VEN74087.1"/>
    </source>
</evidence>
<dbReference type="EMBL" id="CAACVI010000023">
    <property type="protein sequence ID" value="VEN74087.1"/>
    <property type="molecule type" value="Genomic_DNA"/>
</dbReference>
<sequence>MRWPRSLWRKLKSAGEMTDKSGPAFSFFLSEKNMEVDEASEIWGAFLPEDRRMSPGRRRRVAYGDYFSAARDCVEARLDRVLAPAISRKIGVSTRTADIESVAVFLKKHGAFYHPARIEARARGRVCAFVWNAAFSDAGKARVKEEVRALRALNAGPFPGFLPEVFDVGEIPAGAGGRLSFFLGEWFEGHSELHLSRRRDDSAGLKVWSETGPRFFLSPKLEWEFYERSAFILTCFYNPETFEQVFPWHHAAGDFIVKPMDGGLDVRLVTARGRGALFGSEEPDPEAVFQGLAFFWINLSIRTRLDRMDGTGETAWAGDRAAPAAWSGFLKALNEKERRGDMPPSAAGFRDYFSSLSRSDILDMAMAVLGSYNPRAPDIPIIEKNMEAHARLMADLMGPDPAPRGF</sequence>
<organism evidence="1">
    <name type="scientific">uncultured Desulfobacteraceae bacterium</name>
    <dbReference type="NCBI Taxonomy" id="218296"/>
    <lineage>
        <taxon>Bacteria</taxon>
        <taxon>Pseudomonadati</taxon>
        <taxon>Thermodesulfobacteriota</taxon>
        <taxon>Desulfobacteria</taxon>
        <taxon>Desulfobacterales</taxon>
        <taxon>Desulfobacteraceae</taxon>
        <taxon>environmental samples</taxon>
    </lineage>
</organism>
<accession>A0A484HHB5</accession>
<gene>
    <name evidence="1" type="ORF">EPICR_30017</name>
</gene>
<protein>
    <submittedName>
        <fullName evidence="1">Uncharacterized protein</fullName>
    </submittedName>
</protein>
<name>A0A484HHB5_9BACT</name>